<sequence length="306" mass="36135">MVHAHKNTQFSAHVDRVISGVKRKAVEDPKTPIQQIYDDEVTKFEENDEKKDDVYKTWLIETVGKLLPKKPELIKAIGELECPILTTNYDSLLEDILTKKPLTWNKHFTEGYSKDNISLPLERVYVELKFYPTHPSIKAMKMLEISEEFKRKLFSYGFFDENEVKKINRAIRERSTENPETFYRNFMTEQWLNVLLGNKNIFTEDDADSIKNKVNQLRKDILKKCNVKEIKQYQIRQAYTEFKHFITLGHPGSGEENNLFDNASSFKTRLPILIPIWKYVEQLKENQADKKKTLLQFIYENPTLDF</sequence>
<dbReference type="AlphaFoldDB" id="A0A814IEC3"/>
<evidence type="ECO:0000313" key="1">
    <source>
        <dbReference type="EMBL" id="CAF1022851.1"/>
    </source>
</evidence>
<evidence type="ECO:0000313" key="2">
    <source>
        <dbReference type="EMBL" id="CAF3794219.1"/>
    </source>
</evidence>
<evidence type="ECO:0000313" key="3">
    <source>
        <dbReference type="Proteomes" id="UP000663829"/>
    </source>
</evidence>
<organism evidence="1 3">
    <name type="scientific">Didymodactylos carnosus</name>
    <dbReference type="NCBI Taxonomy" id="1234261"/>
    <lineage>
        <taxon>Eukaryota</taxon>
        <taxon>Metazoa</taxon>
        <taxon>Spiralia</taxon>
        <taxon>Gnathifera</taxon>
        <taxon>Rotifera</taxon>
        <taxon>Eurotatoria</taxon>
        <taxon>Bdelloidea</taxon>
        <taxon>Philodinida</taxon>
        <taxon>Philodinidae</taxon>
        <taxon>Didymodactylos</taxon>
    </lineage>
</organism>
<protein>
    <submittedName>
        <fullName evidence="1">Uncharacterized protein</fullName>
    </submittedName>
</protein>
<gene>
    <name evidence="1" type="ORF">GPM918_LOCUS14874</name>
    <name evidence="2" type="ORF">SRO942_LOCUS14874</name>
</gene>
<reference evidence="1" key="1">
    <citation type="submission" date="2021-02" db="EMBL/GenBank/DDBJ databases">
        <authorList>
            <person name="Nowell W R."/>
        </authorList>
    </citation>
    <scope>NUCLEOTIDE SEQUENCE</scope>
</reference>
<dbReference type="EMBL" id="CAJOBC010003649">
    <property type="protein sequence ID" value="CAF3794219.1"/>
    <property type="molecule type" value="Genomic_DNA"/>
</dbReference>
<keyword evidence="3" id="KW-1185">Reference proteome</keyword>
<accession>A0A814IEC3</accession>
<name>A0A814IEC3_9BILA</name>
<dbReference type="EMBL" id="CAJNOQ010003649">
    <property type="protein sequence ID" value="CAF1022851.1"/>
    <property type="molecule type" value="Genomic_DNA"/>
</dbReference>
<dbReference type="Proteomes" id="UP000681722">
    <property type="component" value="Unassembled WGS sequence"/>
</dbReference>
<proteinExistence type="predicted"/>
<comment type="caution">
    <text evidence="1">The sequence shown here is derived from an EMBL/GenBank/DDBJ whole genome shotgun (WGS) entry which is preliminary data.</text>
</comment>
<dbReference type="OrthoDB" id="10062108at2759"/>
<dbReference type="Proteomes" id="UP000663829">
    <property type="component" value="Unassembled WGS sequence"/>
</dbReference>